<comment type="caution">
    <text evidence="10">Lacks conserved residue(s) required for the propagation of feature annotation.</text>
</comment>
<evidence type="ECO:0000256" key="8">
    <source>
        <dbReference type="ARBA" id="ARBA00022842"/>
    </source>
</evidence>
<evidence type="ECO:0000256" key="1">
    <source>
        <dbReference type="ARBA" id="ARBA00001946"/>
    </source>
</evidence>
<accession>A0ABW5XJZ4</accession>
<keyword evidence="6 10" id="KW-0547">Nucleotide-binding</keyword>
<comment type="catalytic activity">
    <reaction evidence="9 10 11">
        <text>adenosine(37) in tRNA + dimethylallyl diphosphate = N(6)-dimethylallyladenosine(37) in tRNA + diphosphate</text>
        <dbReference type="Rhea" id="RHEA:26482"/>
        <dbReference type="Rhea" id="RHEA-COMP:10162"/>
        <dbReference type="Rhea" id="RHEA-COMP:10375"/>
        <dbReference type="ChEBI" id="CHEBI:33019"/>
        <dbReference type="ChEBI" id="CHEBI:57623"/>
        <dbReference type="ChEBI" id="CHEBI:74411"/>
        <dbReference type="ChEBI" id="CHEBI:74415"/>
        <dbReference type="EC" id="2.5.1.75"/>
    </reaction>
</comment>
<dbReference type="InterPro" id="IPR027417">
    <property type="entry name" value="P-loop_NTPase"/>
</dbReference>
<evidence type="ECO:0000256" key="4">
    <source>
        <dbReference type="ARBA" id="ARBA00022679"/>
    </source>
</evidence>
<keyword evidence="8 10" id="KW-0460">Magnesium</keyword>
<evidence type="ECO:0000256" key="6">
    <source>
        <dbReference type="ARBA" id="ARBA00022741"/>
    </source>
</evidence>
<evidence type="ECO:0000256" key="9">
    <source>
        <dbReference type="ARBA" id="ARBA00049563"/>
    </source>
</evidence>
<evidence type="ECO:0000256" key="13">
    <source>
        <dbReference type="RuleBase" id="RU003785"/>
    </source>
</evidence>
<dbReference type="EC" id="2.5.1.75" evidence="10"/>
<organism evidence="14 15">
    <name type="scientific">Populibacterium corticicola</name>
    <dbReference type="NCBI Taxonomy" id="1812826"/>
    <lineage>
        <taxon>Bacteria</taxon>
        <taxon>Bacillati</taxon>
        <taxon>Actinomycetota</taxon>
        <taxon>Actinomycetes</taxon>
        <taxon>Micrococcales</taxon>
        <taxon>Jonesiaceae</taxon>
        <taxon>Populibacterium</taxon>
    </lineage>
</organism>
<evidence type="ECO:0000256" key="7">
    <source>
        <dbReference type="ARBA" id="ARBA00022840"/>
    </source>
</evidence>
<evidence type="ECO:0000256" key="3">
    <source>
        <dbReference type="ARBA" id="ARBA00005842"/>
    </source>
</evidence>
<proteinExistence type="inferred from homology"/>
<dbReference type="PANTHER" id="PTHR11088:SF60">
    <property type="entry name" value="TRNA DIMETHYLALLYLTRANSFERASE"/>
    <property type="match status" value="1"/>
</dbReference>
<dbReference type="EMBL" id="JBHUOP010000004">
    <property type="protein sequence ID" value="MFD2841179.1"/>
    <property type="molecule type" value="Genomic_DNA"/>
</dbReference>
<dbReference type="GO" id="GO:0052381">
    <property type="term" value="F:tRNA dimethylallyltransferase activity"/>
    <property type="evidence" value="ECO:0007669"/>
    <property type="project" value="UniProtKB-EC"/>
</dbReference>
<reference evidence="15" key="1">
    <citation type="journal article" date="2019" name="Int. J. Syst. Evol. Microbiol.">
        <title>The Global Catalogue of Microorganisms (GCM) 10K type strain sequencing project: providing services to taxonomists for standard genome sequencing and annotation.</title>
        <authorList>
            <consortium name="The Broad Institute Genomics Platform"/>
            <consortium name="The Broad Institute Genome Sequencing Center for Infectious Disease"/>
            <person name="Wu L."/>
            <person name="Ma J."/>
        </authorList>
    </citation>
    <scope>NUCLEOTIDE SEQUENCE [LARGE SCALE GENOMIC DNA]</scope>
    <source>
        <strain evidence="15">KCTC 33576</strain>
    </source>
</reference>
<comment type="subunit">
    <text evidence="10">Monomer.</text>
</comment>
<evidence type="ECO:0000256" key="11">
    <source>
        <dbReference type="RuleBase" id="RU003783"/>
    </source>
</evidence>
<evidence type="ECO:0000256" key="2">
    <source>
        <dbReference type="ARBA" id="ARBA00003213"/>
    </source>
</evidence>
<comment type="similarity">
    <text evidence="3 10 13">Belongs to the IPP transferase family.</text>
</comment>
<evidence type="ECO:0000313" key="15">
    <source>
        <dbReference type="Proteomes" id="UP001597391"/>
    </source>
</evidence>
<dbReference type="Gene3D" id="1.10.20.140">
    <property type="match status" value="1"/>
</dbReference>
<feature type="site" description="Interaction with substrate tRNA" evidence="10">
    <location>
        <position position="104"/>
    </location>
</feature>
<dbReference type="InterPro" id="IPR039657">
    <property type="entry name" value="Dimethylallyltransferase"/>
</dbReference>
<evidence type="ECO:0000256" key="5">
    <source>
        <dbReference type="ARBA" id="ARBA00022694"/>
    </source>
</evidence>
<dbReference type="InterPro" id="IPR018022">
    <property type="entry name" value="IPT"/>
</dbReference>
<feature type="binding site" evidence="10">
    <location>
        <begin position="9"/>
        <end position="16"/>
    </location>
    <ligand>
        <name>ATP</name>
        <dbReference type="ChEBI" id="CHEBI:30616"/>
    </ligand>
</feature>
<evidence type="ECO:0000256" key="10">
    <source>
        <dbReference type="HAMAP-Rule" id="MF_00185"/>
    </source>
</evidence>
<dbReference type="NCBIfam" id="TIGR00174">
    <property type="entry name" value="miaA"/>
    <property type="match status" value="1"/>
</dbReference>
<protein>
    <recommendedName>
        <fullName evidence="10">tRNA dimethylallyltransferase</fullName>
        <ecNumber evidence="10">2.5.1.75</ecNumber>
    </recommendedName>
    <alternativeName>
        <fullName evidence="10">Dimethylallyl diphosphate:tRNA dimethylallyltransferase</fullName>
        <shortName evidence="10">DMAPP:tRNA dimethylallyltransferase</shortName>
        <shortName evidence="10">DMATase</shortName>
    </alternativeName>
    <alternativeName>
        <fullName evidence="10">Isopentenyl-diphosphate:tRNA isopentenyltransferase</fullName>
        <shortName evidence="10">IPP transferase</shortName>
        <shortName evidence="10">IPPT</shortName>
        <shortName evidence="10">IPTase</shortName>
    </alternativeName>
</protein>
<dbReference type="Proteomes" id="UP001597391">
    <property type="component" value="Unassembled WGS sequence"/>
</dbReference>
<comment type="cofactor">
    <cofactor evidence="1 10">
        <name>Mg(2+)</name>
        <dbReference type="ChEBI" id="CHEBI:18420"/>
    </cofactor>
</comment>
<dbReference type="PANTHER" id="PTHR11088">
    <property type="entry name" value="TRNA DIMETHYLALLYLTRANSFERASE"/>
    <property type="match status" value="1"/>
</dbReference>
<feature type="binding site" evidence="10">
    <location>
        <begin position="11"/>
        <end position="16"/>
    </location>
    <ligand>
        <name>substrate</name>
    </ligand>
</feature>
<evidence type="ECO:0000256" key="12">
    <source>
        <dbReference type="RuleBase" id="RU003784"/>
    </source>
</evidence>
<name>A0ABW5XJZ4_9MICO</name>
<feature type="site" description="Interaction with substrate tRNA" evidence="10">
    <location>
        <position position="125"/>
    </location>
</feature>
<keyword evidence="7 10" id="KW-0067">ATP-binding</keyword>
<dbReference type="Pfam" id="PF01715">
    <property type="entry name" value="IPPT"/>
    <property type="match status" value="1"/>
</dbReference>
<evidence type="ECO:0000313" key="14">
    <source>
        <dbReference type="EMBL" id="MFD2841179.1"/>
    </source>
</evidence>
<keyword evidence="4 10" id="KW-0808">Transferase</keyword>
<sequence>MEDVLAVVGPTATGKSGLAVELAYRLGGPDRVEVINADAYQLYRGMDIGTAKVTKAEQRGITHHQLDVLDPGEDSSVATYQEQARADLEDIMARGRRAIVVGGSGLYVRALLDHMNFPGADSDIRASIENRAQIKGPRALYDELNAKDPQAAVSIGPQNERRIIRALEVIELTGQPYSANLPRQEYVYPTFTIGLDFDRGQLDHRVAQRVDLMVEQGLVQEVTELAPRLGRTAARAVGYAEILDYLAGSITLDTAIEQITANTRRLTRKQMGWFGRDPRIEWLRGENETLIEDALAAIAAHDQGLRKTQSHEPVRRSLGS</sequence>
<gene>
    <name evidence="10 14" type="primary">miaA</name>
    <name evidence="14" type="ORF">ACFSYH_11460</name>
</gene>
<dbReference type="Gene3D" id="3.40.50.300">
    <property type="entry name" value="P-loop containing nucleotide triphosphate hydrolases"/>
    <property type="match status" value="1"/>
</dbReference>
<keyword evidence="15" id="KW-1185">Reference proteome</keyword>
<dbReference type="SUPFAM" id="SSF52540">
    <property type="entry name" value="P-loop containing nucleoside triphosphate hydrolases"/>
    <property type="match status" value="2"/>
</dbReference>
<dbReference type="HAMAP" id="MF_00185">
    <property type="entry name" value="IPP_trans"/>
    <property type="match status" value="1"/>
</dbReference>
<comment type="function">
    <text evidence="2 10 12">Catalyzes the transfer of a dimethylallyl group onto the adenine at position 37 in tRNAs that read codons beginning with uridine, leading to the formation of N6-(dimethylallyl)adenosine (i(6)A).</text>
</comment>
<keyword evidence="5 10" id="KW-0819">tRNA processing</keyword>
<comment type="caution">
    <text evidence="14">The sequence shown here is derived from an EMBL/GenBank/DDBJ whole genome shotgun (WGS) entry which is preliminary data.</text>
</comment>
<dbReference type="RefSeq" id="WP_377467104.1">
    <property type="nucleotide sequence ID" value="NZ_JBHUOP010000004.1"/>
</dbReference>